<evidence type="ECO:0008006" key="5">
    <source>
        <dbReference type="Google" id="ProtNLM"/>
    </source>
</evidence>
<feature type="chain" id="PRO_5021027731" description="Secreted protein" evidence="2">
    <location>
        <begin position="20"/>
        <end position="149"/>
    </location>
</feature>
<name>A0A4R0REX2_9APHY</name>
<keyword evidence="2" id="KW-0732">Signal</keyword>
<feature type="compositionally biased region" description="Basic and acidic residues" evidence="1">
    <location>
        <begin position="71"/>
        <end position="82"/>
    </location>
</feature>
<sequence length="149" mass="16393">MRLTIILGGLLTIAASSAAAVPLHHYHARGYDENALTARHYNLVVRDVLRAIHARELAELDARTVEFSSDLTKREPPRRPSSREGSQPNPARPADTTPREQTAEDVTRAMNHNVGTSPAAEHNRLVNTMNNPRPAPPPQEHNPIIAPVD</sequence>
<evidence type="ECO:0000313" key="3">
    <source>
        <dbReference type="EMBL" id="TCD66721.1"/>
    </source>
</evidence>
<proteinExistence type="predicted"/>
<dbReference type="Proteomes" id="UP000292702">
    <property type="component" value="Unassembled WGS sequence"/>
</dbReference>
<evidence type="ECO:0000256" key="1">
    <source>
        <dbReference type="SAM" id="MobiDB-lite"/>
    </source>
</evidence>
<accession>A0A4R0REX2</accession>
<organism evidence="3 4">
    <name type="scientific">Steccherinum ochraceum</name>
    <dbReference type="NCBI Taxonomy" id="92696"/>
    <lineage>
        <taxon>Eukaryota</taxon>
        <taxon>Fungi</taxon>
        <taxon>Dikarya</taxon>
        <taxon>Basidiomycota</taxon>
        <taxon>Agaricomycotina</taxon>
        <taxon>Agaricomycetes</taxon>
        <taxon>Polyporales</taxon>
        <taxon>Steccherinaceae</taxon>
        <taxon>Steccherinum</taxon>
    </lineage>
</organism>
<comment type="caution">
    <text evidence="3">The sequence shown here is derived from an EMBL/GenBank/DDBJ whole genome shotgun (WGS) entry which is preliminary data.</text>
</comment>
<feature type="region of interest" description="Disordered" evidence="1">
    <location>
        <begin position="64"/>
        <end position="149"/>
    </location>
</feature>
<feature type="signal peptide" evidence="2">
    <location>
        <begin position="1"/>
        <end position="19"/>
    </location>
</feature>
<evidence type="ECO:0000313" key="4">
    <source>
        <dbReference type="Proteomes" id="UP000292702"/>
    </source>
</evidence>
<reference evidence="3 4" key="1">
    <citation type="submission" date="2018-11" db="EMBL/GenBank/DDBJ databases">
        <title>Genome assembly of Steccherinum ochraceum LE-BIN_3174, the white-rot fungus of the Steccherinaceae family (The Residual Polyporoid clade, Polyporales, Basidiomycota).</title>
        <authorList>
            <person name="Fedorova T.V."/>
            <person name="Glazunova O.A."/>
            <person name="Landesman E.O."/>
            <person name="Moiseenko K.V."/>
            <person name="Psurtseva N.V."/>
            <person name="Savinova O.S."/>
            <person name="Shakhova N.V."/>
            <person name="Tyazhelova T.V."/>
            <person name="Vasina D.V."/>
        </authorList>
    </citation>
    <scope>NUCLEOTIDE SEQUENCE [LARGE SCALE GENOMIC DNA]</scope>
    <source>
        <strain evidence="3 4">LE-BIN_3174</strain>
    </source>
</reference>
<dbReference type="EMBL" id="RWJN01000124">
    <property type="protein sequence ID" value="TCD66721.1"/>
    <property type="molecule type" value="Genomic_DNA"/>
</dbReference>
<protein>
    <recommendedName>
        <fullName evidence="5">Secreted protein</fullName>
    </recommendedName>
</protein>
<evidence type="ECO:0000256" key="2">
    <source>
        <dbReference type="SAM" id="SignalP"/>
    </source>
</evidence>
<keyword evidence="4" id="KW-1185">Reference proteome</keyword>
<dbReference type="AlphaFoldDB" id="A0A4R0REX2"/>
<gene>
    <name evidence="3" type="ORF">EIP91_001014</name>
</gene>
<feature type="compositionally biased region" description="Basic and acidic residues" evidence="1">
    <location>
        <begin position="97"/>
        <end position="107"/>
    </location>
</feature>